<proteinExistence type="predicted"/>
<dbReference type="AlphaFoldDB" id="A0A2Y9B2X7"/>
<dbReference type="EMBL" id="QGDJ01000011">
    <property type="protein sequence ID" value="PWJ14989.1"/>
    <property type="molecule type" value="Genomic_DNA"/>
</dbReference>
<evidence type="ECO:0000313" key="4">
    <source>
        <dbReference type="Proteomes" id="UP000251571"/>
    </source>
</evidence>
<name>A0A2Y9B2X7_9RHOB</name>
<organism evidence="2 4">
    <name type="scientific">Jannaschia seohaensis</name>
    <dbReference type="NCBI Taxonomy" id="475081"/>
    <lineage>
        <taxon>Bacteria</taxon>
        <taxon>Pseudomonadati</taxon>
        <taxon>Pseudomonadota</taxon>
        <taxon>Alphaproteobacteria</taxon>
        <taxon>Rhodobacterales</taxon>
        <taxon>Roseobacteraceae</taxon>
        <taxon>Jannaschia</taxon>
    </lineage>
</organism>
<dbReference type="Proteomes" id="UP000251571">
    <property type="component" value="Unassembled WGS sequence"/>
</dbReference>
<protein>
    <submittedName>
        <fullName evidence="2">Uncharacterized protein</fullName>
    </submittedName>
</protein>
<dbReference type="Proteomes" id="UP000245839">
    <property type="component" value="Unassembled WGS sequence"/>
</dbReference>
<evidence type="ECO:0000313" key="3">
    <source>
        <dbReference type="Proteomes" id="UP000245839"/>
    </source>
</evidence>
<dbReference type="EMBL" id="UETC01000011">
    <property type="protein sequence ID" value="SSA49838.1"/>
    <property type="molecule type" value="Genomic_DNA"/>
</dbReference>
<accession>A0A2Y9B2X7</accession>
<sequence>MTGGAGADLFAFLRTDTASDAIITKFEADGKLVQDDQVFGLGNGRVDLRLLDKSDVLGLLWDGAASFNVRTKALSVDIDGPSGPRVLRAIATFEGPPAFGLDDVMVFRTTDSSSAWHRLAMVAGSDMESKHCAHPPFCQAGLPGRRIVPEPPQRPVLYFG</sequence>
<keyword evidence="3" id="KW-1185">Reference proteome</keyword>
<dbReference type="RefSeq" id="WP_109565602.1">
    <property type="nucleotide sequence ID" value="NZ_QGDJ01000011.1"/>
</dbReference>
<evidence type="ECO:0000313" key="1">
    <source>
        <dbReference type="EMBL" id="PWJ14989.1"/>
    </source>
</evidence>
<evidence type="ECO:0000313" key="2">
    <source>
        <dbReference type="EMBL" id="SSA49838.1"/>
    </source>
</evidence>
<gene>
    <name evidence="1" type="ORF">BCF38_1114</name>
    <name evidence="2" type="ORF">SAMN05421539_1114</name>
</gene>
<reference evidence="1 3" key="2">
    <citation type="submission" date="2018-03" db="EMBL/GenBank/DDBJ databases">
        <title>Genomic Encyclopedia of Archaeal and Bacterial Type Strains, Phase II (KMG-II): from individual species to whole genera.</title>
        <authorList>
            <person name="Goeker M."/>
        </authorList>
    </citation>
    <scope>NUCLEOTIDE SEQUENCE [LARGE SCALE GENOMIC DNA]</scope>
    <source>
        <strain evidence="1 3">DSM 25227</strain>
    </source>
</reference>
<reference evidence="2 4" key="1">
    <citation type="submission" date="2016-10" db="EMBL/GenBank/DDBJ databases">
        <authorList>
            <person name="Cai Z."/>
        </authorList>
    </citation>
    <scope>NUCLEOTIDE SEQUENCE [LARGE SCALE GENOMIC DNA]</scope>
    <source>
        <strain evidence="2 4">DSM 25227</strain>
    </source>
</reference>